<dbReference type="PANTHER" id="PTHR48094">
    <property type="entry name" value="PROTEIN/NUCLEIC ACID DEGLYCASE DJ-1-RELATED"/>
    <property type="match status" value="1"/>
</dbReference>
<keyword evidence="2" id="KW-0456">Lyase</keyword>
<dbReference type="SUPFAM" id="SSF52317">
    <property type="entry name" value="Class I glutamine amidotransferase-like"/>
    <property type="match status" value="1"/>
</dbReference>
<dbReference type="CDD" id="cd03141">
    <property type="entry name" value="GATase1_Hsp31_like"/>
    <property type="match status" value="1"/>
</dbReference>
<evidence type="ECO:0000256" key="2">
    <source>
        <dbReference type="ARBA" id="ARBA00023239"/>
    </source>
</evidence>
<keyword evidence="5" id="KW-0315">Glutamine amidotransferase</keyword>
<organism evidence="5 6">
    <name type="scientific">Chryseobacterium gambrini</name>
    <dbReference type="NCBI Taxonomy" id="373672"/>
    <lineage>
        <taxon>Bacteria</taxon>
        <taxon>Pseudomonadati</taxon>
        <taxon>Bacteroidota</taxon>
        <taxon>Flavobacteriia</taxon>
        <taxon>Flavobacteriales</taxon>
        <taxon>Weeksellaceae</taxon>
        <taxon>Chryseobacterium group</taxon>
        <taxon>Chryseobacterium</taxon>
    </lineage>
</organism>
<protein>
    <submittedName>
        <fullName evidence="5">Type 1 glutamine amidotransferase domain-containing protein</fullName>
    </submittedName>
</protein>
<proteinExistence type="inferred from homology"/>
<dbReference type="RefSeq" id="WP_214587497.1">
    <property type="nucleotide sequence ID" value="NZ_JAUHGV010000025.1"/>
</dbReference>
<dbReference type="InterPro" id="IPR002818">
    <property type="entry name" value="DJ-1/PfpI"/>
</dbReference>
<keyword evidence="1" id="KW-0346">Stress response</keyword>
<evidence type="ECO:0000313" key="5">
    <source>
        <dbReference type="EMBL" id="MDN4014167.1"/>
    </source>
</evidence>
<dbReference type="Pfam" id="PF01965">
    <property type="entry name" value="DJ-1_PfpI"/>
    <property type="match status" value="1"/>
</dbReference>
<dbReference type="PANTHER" id="PTHR48094:SF11">
    <property type="entry name" value="GLUTATHIONE-INDEPENDENT GLYOXALASE HSP31-RELATED"/>
    <property type="match status" value="1"/>
</dbReference>
<evidence type="ECO:0000256" key="3">
    <source>
        <dbReference type="ARBA" id="ARBA00038493"/>
    </source>
</evidence>
<reference evidence="5" key="1">
    <citation type="submission" date="2023-06" db="EMBL/GenBank/DDBJ databases">
        <title>Two Chryseobacterium gambrini strains from China.</title>
        <authorList>
            <person name="Zeng J."/>
            <person name="Wu Y."/>
        </authorList>
    </citation>
    <scope>NUCLEOTIDE SEQUENCE</scope>
    <source>
        <strain evidence="5">SQ219</strain>
    </source>
</reference>
<dbReference type="GO" id="GO:0005737">
    <property type="term" value="C:cytoplasm"/>
    <property type="evidence" value="ECO:0007669"/>
    <property type="project" value="TreeGrafter"/>
</dbReference>
<dbReference type="InterPro" id="IPR050325">
    <property type="entry name" value="Prot/Nucl_acid_deglycase"/>
</dbReference>
<dbReference type="GO" id="GO:0019172">
    <property type="term" value="F:glyoxalase III activity"/>
    <property type="evidence" value="ECO:0007669"/>
    <property type="project" value="TreeGrafter"/>
</dbReference>
<dbReference type="Gene3D" id="3.40.50.880">
    <property type="match status" value="1"/>
</dbReference>
<feature type="domain" description="DJ-1/PfpI" evidence="4">
    <location>
        <begin position="28"/>
        <end position="225"/>
    </location>
</feature>
<comment type="caution">
    <text evidence="5">The sequence shown here is derived from an EMBL/GenBank/DDBJ whole genome shotgun (WGS) entry which is preliminary data.</text>
</comment>
<gene>
    <name evidence="5" type="ORF">QX233_16975</name>
</gene>
<evidence type="ECO:0000313" key="6">
    <source>
        <dbReference type="Proteomes" id="UP001225933"/>
    </source>
</evidence>
<accession>A0AAJ1R623</accession>
<evidence type="ECO:0000256" key="1">
    <source>
        <dbReference type="ARBA" id="ARBA00023016"/>
    </source>
</evidence>
<dbReference type="GO" id="GO:0019243">
    <property type="term" value="P:methylglyoxal catabolic process to D-lactate via S-lactoyl-glutathione"/>
    <property type="evidence" value="ECO:0007669"/>
    <property type="project" value="TreeGrafter"/>
</dbReference>
<dbReference type="EMBL" id="JAUHGV010000025">
    <property type="protein sequence ID" value="MDN4014167.1"/>
    <property type="molecule type" value="Genomic_DNA"/>
</dbReference>
<sequence>MNTVLKPVLCVVTSNNVKGSTGIPTGFWLSELTHVLEQLERLGVPYELASVKGGEPPVDKDSLDASDPVNEHYLNDAEFQHQLKNTIKIDDADASGYSAVFFAGGHGTMWDFADSEGIQKVTKEIYENGGVVSAVCHGPAALVNVTLSDDTYLVDGKKLAAFTNDEEAEVQATDIVPFLLETALINHGALHHAASNWTKNVIADGRLITGQNPASAAGVGEELAKQLTNNSK</sequence>
<dbReference type="AlphaFoldDB" id="A0AAJ1R623"/>
<evidence type="ECO:0000259" key="4">
    <source>
        <dbReference type="Pfam" id="PF01965"/>
    </source>
</evidence>
<comment type="similarity">
    <text evidence="3">Belongs to the peptidase C56 family. HSP31-like subfamily.</text>
</comment>
<dbReference type="InterPro" id="IPR029062">
    <property type="entry name" value="Class_I_gatase-like"/>
</dbReference>
<dbReference type="Proteomes" id="UP001225933">
    <property type="component" value="Unassembled WGS sequence"/>
</dbReference>
<name>A0AAJ1R623_9FLAO</name>